<keyword evidence="2" id="KW-1185">Reference proteome</keyword>
<dbReference type="PANTHER" id="PTHR42905">
    <property type="entry name" value="PHOSPHOENOLPYRUVATE CARBOXYLASE"/>
    <property type="match status" value="1"/>
</dbReference>
<reference evidence="1 2" key="1">
    <citation type="submission" date="2016-10" db="EMBL/GenBank/DDBJ databases">
        <title>Draft Genome sequence of Roseomonas sp. strain M3.</title>
        <authorList>
            <person name="Subhash Y."/>
            <person name="Lee S."/>
        </authorList>
    </citation>
    <scope>NUCLEOTIDE SEQUENCE [LARGE SCALE GENOMIC DNA]</scope>
    <source>
        <strain evidence="1 2">M3</strain>
    </source>
</reference>
<name>A0A1V2H5W3_9PROT</name>
<dbReference type="InterPro" id="IPR015813">
    <property type="entry name" value="Pyrv/PenolPyrv_kinase-like_dom"/>
</dbReference>
<dbReference type="RefSeq" id="WP_076956397.1">
    <property type="nucleotide sequence ID" value="NZ_MLCO01000038.1"/>
</dbReference>
<dbReference type="CDD" id="cd00377">
    <property type="entry name" value="ICL_PEPM"/>
    <property type="match status" value="1"/>
</dbReference>
<dbReference type="Gene3D" id="3.20.20.60">
    <property type="entry name" value="Phosphoenolpyruvate-binding domains"/>
    <property type="match status" value="1"/>
</dbReference>
<proteinExistence type="predicted"/>
<protein>
    <submittedName>
        <fullName evidence="1">Oxaloacetate decarboxylase</fullName>
    </submittedName>
</protein>
<dbReference type="InterPro" id="IPR040442">
    <property type="entry name" value="Pyrv_kinase-like_dom_sf"/>
</dbReference>
<organism evidence="1 2">
    <name type="scientific">Teichococcus deserti</name>
    <dbReference type="NCBI Taxonomy" id="1817963"/>
    <lineage>
        <taxon>Bacteria</taxon>
        <taxon>Pseudomonadati</taxon>
        <taxon>Pseudomonadota</taxon>
        <taxon>Alphaproteobacteria</taxon>
        <taxon>Acetobacterales</taxon>
        <taxon>Roseomonadaceae</taxon>
        <taxon>Roseomonas</taxon>
    </lineage>
</organism>
<gene>
    <name evidence="1" type="ORF">BKE38_05595</name>
</gene>
<dbReference type="GO" id="GO:0019629">
    <property type="term" value="P:propionate catabolic process, 2-methylcitrate cycle"/>
    <property type="evidence" value="ECO:0007669"/>
    <property type="project" value="TreeGrafter"/>
</dbReference>
<dbReference type="PANTHER" id="PTHR42905:SF3">
    <property type="entry name" value="OXALOACETATE DECARBOXYLASE"/>
    <property type="match status" value="1"/>
</dbReference>
<dbReference type="OrthoDB" id="9771433at2"/>
<comment type="caution">
    <text evidence="1">The sequence shown here is derived from an EMBL/GenBank/DDBJ whole genome shotgun (WGS) entry which is preliminary data.</text>
</comment>
<accession>A0A1V2H5W3</accession>
<dbReference type="SUPFAM" id="SSF51621">
    <property type="entry name" value="Phosphoenolpyruvate/pyruvate domain"/>
    <property type="match status" value="1"/>
</dbReference>
<evidence type="ECO:0000313" key="2">
    <source>
        <dbReference type="Proteomes" id="UP000188879"/>
    </source>
</evidence>
<dbReference type="AlphaFoldDB" id="A0A1V2H5W3"/>
<dbReference type="InterPro" id="IPR039556">
    <property type="entry name" value="ICL/PEPM"/>
</dbReference>
<dbReference type="GO" id="GO:0046421">
    <property type="term" value="F:methylisocitrate lyase activity"/>
    <property type="evidence" value="ECO:0007669"/>
    <property type="project" value="TreeGrafter"/>
</dbReference>
<sequence>MPRAAPRDAFRRLLAAEGCVHPASVCDPLAARIADALGFECGILAGSTAALAVLGSPDLVLLTLTEFAEQARRVTRAADLPLLVDADHGYGNALSAQRTVQELEAAGIAAMTLEDTALPAPYGSTAPQLTSVEEGAGKLRAALAARRDPGLVILGRTGALAISGLDDTLARVRAYAATGVDGLFFSSVSSREEITAIRAVTQLPLVVAFAGTAVADRDWLAGQGVRIALQGHQPIMAATQAVEATLRALREGTAPGELTGLAPAAMMARLTQAEEYRQKARDYLGA</sequence>
<dbReference type="EMBL" id="MLCO01000038">
    <property type="protein sequence ID" value="ONG56638.1"/>
    <property type="molecule type" value="Genomic_DNA"/>
</dbReference>
<dbReference type="Proteomes" id="UP000188879">
    <property type="component" value="Unassembled WGS sequence"/>
</dbReference>
<dbReference type="Pfam" id="PF13714">
    <property type="entry name" value="PEP_mutase"/>
    <property type="match status" value="1"/>
</dbReference>
<evidence type="ECO:0000313" key="1">
    <source>
        <dbReference type="EMBL" id="ONG56638.1"/>
    </source>
</evidence>